<accession>A0ABV4H826</accession>
<evidence type="ECO:0000256" key="1">
    <source>
        <dbReference type="SAM" id="MobiDB-lite"/>
    </source>
</evidence>
<sequence length="143" mass="15694">MPKTSKSGEPVESELPSTLQRSDEKAQETFAKAHDSAADSYDDDARANRVAWAAVKHTHEKVGDHWQPKEDGRKGPSDPQSEGGVDTDRRSSGGVDEHATKEHLLQIARELDVEGRSTMDKAELVEAIRKANDKATRDSRSSS</sequence>
<dbReference type="Proteomes" id="UP001565927">
    <property type="component" value="Unassembled WGS sequence"/>
</dbReference>
<dbReference type="InterPro" id="IPR009317">
    <property type="entry name" value="ChaB"/>
</dbReference>
<dbReference type="Pfam" id="PF06150">
    <property type="entry name" value="ChaB"/>
    <property type="match status" value="1"/>
</dbReference>
<dbReference type="Pfam" id="PF07498">
    <property type="entry name" value="Rho_N"/>
    <property type="match status" value="1"/>
</dbReference>
<evidence type="ECO:0000313" key="4">
    <source>
        <dbReference type="Proteomes" id="UP001565927"/>
    </source>
</evidence>
<keyword evidence="4" id="KW-1185">Reference proteome</keyword>
<gene>
    <name evidence="3" type="ORF">AB2L27_17470</name>
</gene>
<feature type="domain" description="Rho termination factor-like N-terminal" evidence="2">
    <location>
        <begin position="104"/>
        <end position="132"/>
    </location>
</feature>
<dbReference type="RefSeq" id="WP_370442768.1">
    <property type="nucleotide sequence ID" value="NZ_JBGFTU010000023.1"/>
</dbReference>
<feature type="compositionally biased region" description="Basic and acidic residues" evidence="1">
    <location>
        <begin position="86"/>
        <end position="103"/>
    </location>
</feature>
<protein>
    <submittedName>
        <fullName evidence="3">ChaB family protein</fullName>
    </submittedName>
</protein>
<feature type="compositionally biased region" description="Basic and acidic residues" evidence="1">
    <location>
        <begin position="60"/>
        <end position="76"/>
    </location>
</feature>
<evidence type="ECO:0000259" key="2">
    <source>
        <dbReference type="Pfam" id="PF07498"/>
    </source>
</evidence>
<proteinExistence type="predicted"/>
<dbReference type="EMBL" id="JBGFTU010000023">
    <property type="protein sequence ID" value="MEZ0166551.1"/>
    <property type="molecule type" value="Genomic_DNA"/>
</dbReference>
<feature type="region of interest" description="Disordered" evidence="1">
    <location>
        <begin position="1"/>
        <end position="103"/>
    </location>
</feature>
<dbReference type="InterPro" id="IPR037205">
    <property type="entry name" value="ChaB_sf"/>
</dbReference>
<dbReference type="SUPFAM" id="SSF140376">
    <property type="entry name" value="ChaB-like"/>
    <property type="match status" value="1"/>
</dbReference>
<dbReference type="InterPro" id="IPR011112">
    <property type="entry name" value="Rho-like_N"/>
</dbReference>
<dbReference type="Gene3D" id="1.10.1740.70">
    <property type="entry name" value="ChaB"/>
    <property type="match status" value="1"/>
</dbReference>
<comment type="caution">
    <text evidence="3">The sequence shown here is derived from an EMBL/GenBank/DDBJ whole genome shotgun (WGS) entry which is preliminary data.</text>
</comment>
<reference evidence="3 4" key="1">
    <citation type="submission" date="2024-07" db="EMBL/GenBank/DDBJ databases">
        <authorList>
            <person name="Thanompreechachai J."/>
            <person name="Duangmal K."/>
        </authorList>
    </citation>
    <scope>NUCLEOTIDE SEQUENCE [LARGE SCALE GENOMIC DNA]</scope>
    <source>
        <strain evidence="3 4">LSe6-4</strain>
    </source>
</reference>
<feature type="compositionally biased region" description="Basic and acidic residues" evidence="1">
    <location>
        <begin position="21"/>
        <end position="47"/>
    </location>
</feature>
<evidence type="ECO:0000313" key="3">
    <source>
        <dbReference type="EMBL" id="MEZ0166551.1"/>
    </source>
</evidence>
<name>A0ABV4H826_9ACTN</name>
<organism evidence="3 4">
    <name type="scientific">Kineococcus halophytocola</name>
    <dbReference type="NCBI Taxonomy" id="3234027"/>
    <lineage>
        <taxon>Bacteria</taxon>
        <taxon>Bacillati</taxon>
        <taxon>Actinomycetota</taxon>
        <taxon>Actinomycetes</taxon>
        <taxon>Kineosporiales</taxon>
        <taxon>Kineosporiaceae</taxon>
        <taxon>Kineococcus</taxon>
    </lineage>
</organism>